<evidence type="ECO:0000256" key="1">
    <source>
        <dbReference type="ARBA" id="ARBA00007287"/>
    </source>
</evidence>
<evidence type="ECO:0000259" key="2">
    <source>
        <dbReference type="Pfam" id="PF01978"/>
    </source>
</evidence>
<dbReference type="GeneID" id="72185554"/>
<accession>A0A8U0HPW5</accession>
<comment type="similarity">
    <text evidence="1">Belongs to the transcriptional regulator TrmB family.</text>
</comment>
<feature type="domain" description="Transcription regulator TrmB C-terminal" evidence="3">
    <location>
        <begin position="111"/>
        <end position="353"/>
    </location>
</feature>
<dbReference type="EMBL" id="CP096659">
    <property type="protein sequence ID" value="UPV72901.1"/>
    <property type="molecule type" value="Genomic_DNA"/>
</dbReference>
<dbReference type="InterPro" id="IPR051797">
    <property type="entry name" value="TrmB-like"/>
</dbReference>
<dbReference type="PANTHER" id="PTHR34293:SF1">
    <property type="entry name" value="HTH-TYPE TRANSCRIPTIONAL REGULATOR TRMBL2"/>
    <property type="match status" value="1"/>
</dbReference>
<dbReference type="Gene3D" id="1.10.10.10">
    <property type="entry name" value="Winged helix-like DNA-binding domain superfamily/Winged helix DNA-binding domain"/>
    <property type="match status" value="1"/>
</dbReference>
<dbReference type="Pfam" id="PF11495">
    <property type="entry name" value="Regulator_TrmB"/>
    <property type="match status" value="1"/>
</dbReference>
<evidence type="ECO:0000313" key="5">
    <source>
        <dbReference type="Proteomes" id="UP000830729"/>
    </source>
</evidence>
<dbReference type="AlphaFoldDB" id="A0A8U0HPW5"/>
<dbReference type="RefSeq" id="WP_248648960.1">
    <property type="nucleotide sequence ID" value="NZ_CP096659.1"/>
</dbReference>
<evidence type="ECO:0000313" key="4">
    <source>
        <dbReference type="EMBL" id="UPV72901.1"/>
    </source>
</evidence>
<gene>
    <name evidence="4" type="ORF">M0R89_10105</name>
</gene>
<evidence type="ECO:0000259" key="3">
    <source>
        <dbReference type="Pfam" id="PF11495"/>
    </source>
</evidence>
<reference evidence="4 5" key="1">
    <citation type="submission" date="2022-04" db="EMBL/GenBank/DDBJ databases">
        <title>Diverse halophilic archaea isolated from saline environments.</title>
        <authorList>
            <person name="Cui H.-L."/>
        </authorList>
    </citation>
    <scope>NUCLEOTIDE SEQUENCE [LARGE SCALE GENOMIC DNA]</scope>
    <source>
        <strain evidence="4 5">XZYJT49</strain>
    </source>
</reference>
<keyword evidence="5" id="KW-1185">Reference proteome</keyword>
<dbReference type="SUPFAM" id="SSF159071">
    <property type="entry name" value="TrmB C-terminal domain-like"/>
    <property type="match status" value="1"/>
</dbReference>
<dbReference type="InterPro" id="IPR036388">
    <property type="entry name" value="WH-like_DNA-bd_sf"/>
</dbReference>
<organism evidence="4 5">
    <name type="scientific">Halorussus limi</name>
    <dbReference type="NCBI Taxonomy" id="2938695"/>
    <lineage>
        <taxon>Archaea</taxon>
        <taxon>Methanobacteriati</taxon>
        <taxon>Methanobacteriota</taxon>
        <taxon>Stenosarchaea group</taxon>
        <taxon>Halobacteria</taxon>
        <taxon>Halobacteriales</taxon>
        <taxon>Haladaptataceae</taxon>
        <taxon>Halorussus</taxon>
    </lineage>
</organism>
<sequence>MDSSELVETLERYGLSPYQAAAYVTVVERGTMAAQEVADASSVPQPRVYDILRDLESEGFVTTYEQDKLYVQALDPDEALETVRERAAELEAAAEEITDRWQQPAVKEHTVSLVQRGRTVFEKARDELDRAADHAQLVCKTDHLESLRPTLTAAHERDVFVDVTLYDVADGESLAEYDFSELCTHARVLRRPLRSDPFGALVDRERACYSWYPATDDEYGIYIDDSAHENMVWNYMMHLRFAAEEHYTATPYEPPLRFGALRDCLHVVEPLVRDGRTLTAEIEGTWVESGRRCELSGTILTIDYPGFEEGESATPLQMFTDARLTIDTGDETYTVGGFDAIIEDVEATRVVITDIE</sequence>
<dbReference type="InterPro" id="IPR021586">
    <property type="entry name" value="Tscrpt_reg_TrmB_C"/>
</dbReference>
<dbReference type="Pfam" id="PF01978">
    <property type="entry name" value="TrmB"/>
    <property type="match status" value="1"/>
</dbReference>
<dbReference type="Proteomes" id="UP000830729">
    <property type="component" value="Chromosome"/>
</dbReference>
<dbReference type="KEGG" id="halx:M0R89_10105"/>
<proteinExistence type="inferred from homology"/>
<name>A0A8U0HPW5_9EURY</name>
<dbReference type="InterPro" id="IPR036390">
    <property type="entry name" value="WH_DNA-bd_sf"/>
</dbReference>
<protein>
    <submittedName>
        <fullName evidence="4">TrmB family transcriptional regulator</fullName>
    </submittedName>
</protein>
<dbReference type="SUPFAM" id="SSF46785">
    <property type="entry name" value="Winged helix' DNA-binding domain"/>
    <property type="match status" value="1"/>
</dbReference>
<dbReference type="PANTHER" id="PTHR34293">
    <property type="entry name" value="HTH-TYPE TRANSCRIPTIONAL REGULATOR TRMBL2"/>
    <property type="match status" value="1"/>
</dbReference>
<feature type="domain" description="Transcription regulator TrmB N-terminal" evidence="2">
    <location>
        <begin position="10"/>
        <end position="76"/>
    </location>
</feature>
<dbReference type="InterPro" id="IPR002831">
    <property type="entry name" value="Tscrpt_reg_TrmB_N"/>
</dbReference>